<dbReference type="InterPro" id="IPR052895">
    <property type="entry name" value="HetReg/Transcr_Mod"/>
</dbReference>
<dbReference type="PANTHER" id="PTHR24148:SF73">
    <property type="entry name" value="HET DOMAIN PROTEIN (AFU_ORTHOLOGUE AFUA_8G01020)"/>
    <property type="match status" value="1"/>
</dbReference>
<organism evidence="1 2">
    <name type="scientific">Xylaria multiplex</name>
    <dbReference type="NCBI Taxonomy" id="323545"/>
    <lineage>
        <taxon>Eukaryota</taxon>
        <taxon>Fungi</taxon>
        <taxon>Dikarya</taxon>
        <taxon>Ascomycota</taxon>
        <taxon>Pezizomycotina</taxon>
        <taxon>Sordariomycetes</taxon>
        <taxon>Xylariomycetidae</taxon>
        <taxon>Xylariales</taxon>
        <taxon>Xylariaceae</taxon>
        <taxon>Xylaria</taxon>
    </lineage>
</organism>
<dbReference type="Proteomes" id="UP000481858">
    <property type="component" value="Unassembled WGS sequence"/>
</dbReference>
<proteinExistence type="predicted"/>
<dbReference type="EMBL" id="WUBL01000015">
    <property type="protein sequence ID" value="KAF2971250.1"/>
    <property type="molecule type" value="Genomic_DNA"/>
</dbReference>
<evidence type="ECO:0000313" key="2">
    <source>
        <dbReference type="Proteomes" id="UP000481858"/>
    </source>
</evidence>
<comment type="caution">
    <text evidence="1">The sequence shown here is derived from an EMBL/GenBank/DDBJ whole genome shotgun (WGS) entry which is preliminary data.</text>
</comment>
<dbReference type="InParanoid" id="A0A7C8MTN9"/>
<dbReference type="PANTHER" id="PTHR24148">
    <property type="entry name" value="ANKYRIN REPEAT DOMAIN-CONTAINING PROTEIN 39 HOMOLOG-RELATED"/>
    <property type="match status" value="1"/>
</dbReference>
<evidence type="ECO:0000313" key="1">
    <source>
        <dbReference type="EMBL" id="KAF2971250.1"/>
    </source>
</evidence>
<dbReference type="OrthoDB" id="2157530at2759"/>
<dbReference type="AlphaFoldDB" id="A0A7C8MTN9"/>
<dbReference type="Pfam" id="PF26639">
    <property type="entry name" value="Het-6_barrel"/>
    <property type="match status" value="1"/>
</dbReference>
<sequence>MDGFQIIGSLTGLCKDLGIQDVYVQDLLHYAAFLQRPWFTRIWVVQESFFSAATTVFCGKREIKWAAIKESSRIVVQTGMDTLLKAYVSYATHFSLDVDAIKLPNNRLANQFIFGSLQRGDGEAISLGQLLHYSRFFEASDPRDKVFAILGLWRFTRGNQIAQIDILPDYKKDISGVYIEATMAAIQESGNLDVLSLVEGPYSEKTAQLPSWIPDYSQGPRSYPLVQPSTLTPPSLLLPTNFEPPRDRKMRVLPVQGLQIDIIEDVAPAYGDIMNNFELGLLLKLLLTYPQTSYPTGESPCNAFWRTLIKDNIRGNLAGKEAQVAFPTFIMQRIRETRQQIGILEDYEEPDLESELKAILQETEMIIESLSSRYGEEKVIPTLSEIDAMVHVEEEEEGSLAEQKLESDRKDIEEAFRVAYFRRRLFRTTAGYFGLTSQSVVPGDCVWVLSGARVPFVLKAADAREDRWQLVSESYVHGVMRGDALTDEVTLRRICLV</sequence>
<keyword evidence="2" id="KW-1185">Reference proteome</keyword>
<protein>
    <recommendedName>
        <fullName evidence="3">Heterokaryon incompatibility domain-containing protein</fullName>
    </recommendedName>
</protein>
<evidence type="ECO:0008006" key="3">
    <source>
        <dbReference type="Google" id="ProtNLM"/>
    </source>
</evidence>
<gene>
    <name evidence="1" type="ORF">GQX73_g2398</name>
</gene>
<accession>A0A7C8MTN9</accession>
<name>A0A7C8MTN9_9PEZI</name>
<reference evidence="1 2" key="1">
    <citation type="submission" date="2019-12" db="EMBL/GenBank/DDBJ databases">
        <title>Draft genome sequence of the ascomycete Xylaria multiplex DSM 110363.</title>
        <authorList>
            <person name="Buettner E."/>
            <person name="Kellner H."/>
        </authorList>
    </citation>
    <scope>NUCLEOTIDE SEQUENCE [LARGE SCALE GENOMIC DNA]</scope>
    <source>
        <strain evidence="1 2">DSM 110363</strain>
    </source>
</reference>